<keyword evidence="11" id="KW-0503">Monooxygenase</keyword>
<keyword evidence="12 13" id="KW-0472">Membrane</keyword>
<evidence type="ECO:0000256" key="1">
    <source>
        <dbReference type="ARBA" id="ARBA00001971"/>
    </source>
</evidence>
<dbReference type="PRINTS" id="PR00385">
    <property type="entry name" value="P450"/>
</dbReference>
<dbReference type="GO" id="GO:0020037">
    <property type="term" value="F:heme binding"/>
    <property type="evidence" value="ECO:0007669"/>
    <property type="project" value="InterPro"/>
</dbReference>
<dbReference type="PANTHER" id="PTHR24305:SF166">
    <property type="entry name" value="CYTOCHROME P450 12A4, MITOCHONDRIAL-RELATED"/>
    <property type="match status" value="1"/>
</dbReference>
<keyword evidence="15" id="KW-1185">Reference proteome</keyword>
<evidence type="ECO:0000256" key="7">
    <source>
        <dbReference type="ARBA" id="ARBA00022723"/>
    </source>
</evidence>
<evidence type="ECO:0000256" key="9">
    <source>
        <dbReference type="ARBA" id="ARBA00023002"/>
    </source>
</evidence>
<feature type="transmembrane region" description="Helical" evidence="13">
    <location>
        <begin position="46"/>
        <end position="65"/>
    </location>
</feature>
<keyword evidence="5" id="KW-0349">Heme</keyword>
<evidence type="ECO:0000256" key="4">
    <source>
        <dbReference type="ARBA" id="ARBA00010617"/>
    </source>
</evidence>
<dbReference type="PANTHER" id="PTHR24305">
    <property type="entry name" value="CYTOCHROME P450"/>
    <property type="match status" value="1"/>
</dbReference>
<comment type="subcellular location">
    <subcellularLocation>
        <location evidence="2">Membrane</location>
    </subcellularLocation>
</comment>
<dbReference type="GO" id="GO:0016705">
    <property type="term" value="F:oxidoreductase activity, acting on paired donors, with incorporation or reduction of molecular oxygen"/>
    <property type="evidence" value="ECO:0007669"/>
    <property type="project" value="InterPro"/>
</dbReference>
<organism evidence="14 15">
    <name type="scientific">Mycena pura</name>
    <dbReference type="NCBI Taxonomy" id="153505"/>
    <lineage>
        <taxon>Eukaryota</taxon>
        <taxon>Fungi</taxon>
        <taxon>Dikarya</taxon>
        <taxon>Basidiomycota</taxon>
        <taxon>Agaricomycotina</taxon>
        <taxon>Agaricomycetes</taxon>
        <taxon>Agaricomycetidae</taxon>
        <taxon>Agaricales</taxon>
        <taxon>Marasmiineae</taxon>
        <taxon>Mycenaceae</taxon>
        <taxon>Mycena</taxon>
    </lineage>
</organism>
<dbReference type="Proteomes" id="UP001219525">
    <property type="component" value="Unassembled WGS sequence"/>
</dbReference>
<reference evidence="14" key="1">
    <citation type="submission" date="2023-03" db="EMBL/GenBank/DDBJ databases">
        <title>Massive genome expansion in bonnet fungi (Mycena s.s.) driven by repeated elements and novel gene families across ecological guilds.</title>
        <authorList>
            <consortium name="Lawrence Berkeley National Laboratory"/>
            <person name="Harder C.B."/>
            <person name="Miyauchi S."/>
            <person name="Viragh M."/>
            <person name="Kuo A."/>
            <person name="Thoen E."/>
            <person name="Andreopoulos B."/>
            <person name="Lu D."/>
            <person name="Skrede I."/>
            <person name="Drula E."/>
            <person name="Henrissat B."/>
            <person name="Morin E."/>
            <person name="Kohler A."/>
            <person name="Barry K."/>
            <person name="LaButti K."/>
            <person name="Morin E."/>
            <person name="Salamov A."/>
            <person name="Lipzen A."/>
            <person name="Mereny Z."/>
            <person name="Hegedus B."/>
            <person name="Baldrian P."/>
            <person name="Stursova M."/>
            <person name="Weitz H."/>
            <person name="Taylor A."/>
            <person name="Grigoriev I.V."/>
            <person name="Nagy L.G."/>
            <person name="Martin F."/>
            <person name="Kauserud H."/>
        </authorList>
    </citation>
    <scope>NUCLEOTIDE SEQUENCE</scope>
    <source>
        <strain evidence="14">9144</strain>
    </source>
</reference>
<evidence type="ECO:0000256" key="13">
    <source>
        <dbReference type="SAM" id="Phobius"/>
    </source>
</evidence>
<comment type="caution">
    <text evidence="14">The sequence shown here is derived from an EMBL/GenBank/DDBJ whole genome shotgun (WGS) entry which is preliminary data.</text>
</comment>
<evidence type="ECO:0000256" key="10">
    <source>
        <dbReference type="ARBA" id="ARBA00023004"/>
    </source>
</evidence>
<evidence type="ECO:0000313" key="14">
    <source>
        <dbReference type="EMBL" id="KAJ7196418.1"/>
    </source>
</evidence>
<keyword evidence="6 13" id="KW-0812">Transmembrane</keyword>
<accession>A0AAD6UWY1</accession>
<keyword evidence="7" id="KW-0479">Metal-binding</keyword>
<evidence type="ECO:0000313" key="15">
    <source>
        <dbReference type="Proteomes" id="UP001219525"/>
    </source>
</evidence>
<evidence type="ECO:0000256" key="5">
    <source>
        <dbReference type="ARBA" id="ARBA00022617"/>
    </source>
</evidence>
<dbReference type="InterPro" id="IPR001128">
    <property type="entry name" value="Cyt_P450"/>
</dbReference>
<protein>
    <submittedName>
        <fullName evidence="14">Cytochrome P450</fullName>
    </submittedName>
</protein>
<evidence type="ECO:0000256" key="11">
    <source>
        <dbReference type="ARBA" id="ARBA00023033"/>
    </source>
</evidence>
<comment type="cofactor">
    <cofactor evidence="1">
        <name>heme</name>
        <dbReference type="ChEBI" id="CHEBI:30413"/>
    </cofactor>
</comment>
<dbReference type="GO" id="GO:0004497">
    <property type="term" value="F:monooxygenase activity"/>
    <property type="evidence" value="ECO:0007669"/>
    <property type="project" value="UniProtKB-KW"/>
</dbReference>
<comment type="pathway">
    <text evidence="3">Secondary metabolite biosynthesis; terpenoid biosynthesis.</text>
</comment>
<dbReference type="GO" id="GO:0016020">
    <property type="term" value="C:membrane"/>
    <property type="evidence" value="ECO:0007669"/>
    <property type="project" value="UniProtKB-SubCell"/>
</dbReference>
<keyword evidence="10" id="KW-0408">Iron</keyword>
<keyword evidence="9" id="KW-0560">Oxidoreductase</keyword>
<dbReference type="Pfam" id="PF00067">
    <property type="entry name" value="p450"/>
    <property type="match status" value="1"/>
</dbReference>
<dbReference type="AlphaFoldDB" id="A0AAD6UWY1"/>
<proteinExistence type="inferred from homology"/>
<gene>
    <name evidence="14" type="ORF">GGX14DRAFT_673321</name>
</gene>
<dbReference type="InterPro" id="IPR050121">
    <property type="entry name" value="Cytochrome_P450_monoxygenase"/>
</dbReference>
<evidence type="ECO:0000256" key="12">
    <source>
        <dbReference type="ARBA" id="ARBA00023136"/>
    </source>
</evidence>
<evidence type="ECO:0000256" key="3">
    <source>
        <dbReference type="ARBA" id="ARBA00004721"/>
    </source>
</evidence>
<dbReference type="EMBL" id="JARJCW010000084">
    <property type="protein sequence ID" value="KAJ7196418.1"/>
    <property type="molecule type" value="Genomic_DNA"/>
</dbReference>
<comment type="similarity">
    <text evidence="4">Belongs to the cytochrome P450 family.</text>
</comment>
<evidence type="ECO:0000256" key="8">
    <source>
        <dbReference type="ARBA" id="ARBA00022989"/>
    </source>
</evidence>
<name>A0AAD6UWY1_9AGAR</name>
<dbReference type="SUPFAM" id="SSF48264">
    <property type="entry name" value="Cytochrome P450"/>
    <property type="match status" value="1"/>
</dbReference>
<sequence length="548" mass="61195">MSYTVVFATVIAALALFWSTRRRGTISKIAGPPSPSWIFGDFHFVLSRMSALMIVFLGNMLQLLIPRQYGDNEFKWNKVYGSVYRIKECLGKDRLIVSDPIPMQYVINDPSFVPSPLLRAMYHWIYGANSMIARHGTTKNLNPAVLLIVFCTGDEHRKLRASLNPAFTAASVRQYQPVFLKVAQTITEQLNQSDALSIDLCPILSAATLKSICEVVFGCPTEDMGADFVNHNTQILHISSSQSTGQVLGGAICALLPQWFLHRAIYLPTKTFRACRTQLYLANREGRRLVREKTDAARLGLETDGDLYGVLCEWPLLLHMKALIQSDTKSIQEEDIVGQTSIITIAGQDTTANTLAFGLIELAKNPQFQDSLRVEIHAAFGTDRENIPYDNMPLLNAFIKESLRLYPAEALSDRTASEDVVIPLSDSITTTAGERLNQIHRIDVDSGWNRGGESTDKFRPSRWLDETVYQGEAVGPYANLFLGGPRTCLGVFEMQVFLCELVGNFSFSLPADHSARVIFANTLMPTNSQGEKWCKVSFSERLTPQAWY</sequence>
<dbReference type="GO" id="GO:0005506">
    <property type="term" value="F:iron ion binding"/>
    <property type="evidence" value="ECO:0007669"/>
    <property type="project" value="InterPro"/>
</dbReference>
<keyword evidence="8 13" id="KW-1133">Transmembrane helix</keyword>
<evidence type="ECO:0000256" key="2">
    <source>
        <dbReference type="ARBA" id="ARBA00004370"/>
    </source>
</evidence>
<evidence type="ECO:0000256" key="6">
    <source>
        <dbReference type="ARBA" id="ARBA00022692"/>
    </source>
</evidence>
<dbReference type="InterPro" id="IPR036396">
    <property type="entry name" value="Cyt_P450_sf"/>
</dbReference>
<dbReference type="Gene3D" id="1.10.630.10">
    <property type="entry name" value="Cytochrome P450"/>
    <property type="match status" value="1"/>
</dbReference>